<protein>
    <submittedName>
        <fullName evidence="1">Uncharacterized protein</fullName>
    </submittedName>
</protein>
<sequence length="52" mass="6131">MRIKTICFKSKSFDTQLTRRNVSFAVFINSEHLIQGRNRIVFVSIFFPPINL</sequence>
<organism evidence="1 2">
    <name type="scientific">Leptospira santarosai serovar Arenal str. MAVJ 401</name>
    <dbReference type="NCBI Taxonomy" id="1049976"/>
    <lineage>
        <taxon>Bacteria</taxon>
        <taxon>Pseudomonadati</taxon>
        <taxon>Spirochaetota</taxon>
        <taxon>Spirochaetia</taxon>
        <taxon>Leptospirales</taxon>
        <taxon>Leptospiraceae</taxon>
        <taxon>Leptospira</taxon>
    </lineage>
</organism>
<evidence type="ECO:0000313" key="2">
    <source>
        <dbReference type="Proteomes" id="UP000012106"/>
    </source>
</evidence>
<comment type="caution">
    <text evidence="1">The sequence shown here is derived from an EMBL/GenBank/DDBJ whole genome shotgun (WGS) entry which is preliminary data.</text>
</comment>
<dbReference type="EMBL" id="AHMU02000001">
    <property type="protein sequence ID" value="EMN23718.1"/>
    <property type="molecule type" value="Genomic_DNA"/>
</dbReference>
<proteinExistence type="predicted"/>
<reference evidence="1 2" key="1">
    <citation type="submission" date="2013-01" db="EMBL/GenBank/DDBJ databases">
        <authorList>
            <person name="Harkins D.M."/>
            <person name="Durkin A.S."/>
            <person name="Brinkac L.M."/>
            <person name="Haft D.H."/>
            <person name="Selengut J.D."/>
            <person name="Sanka R."/>
            <person name="DePew J."/>
            <person name="Purushe J."/>
            <person name="Hartskeerl R.A."/>
            <person name="Ahmed A."/>
            <person name="van der Linden H."/>
            <person name="Goris M.G.A."/>
            <person name="Vinetz J.M."/>
            <person name="Sutton G.G."/>
            <person name="Nierman W.C."/>
            <person name="Fouts D.E."/>
        </authorList>
    </citation>
    <scope>NUCLEOTIDE SEQUENCE [LARGE SCALE GENOMIC DNA]</scope>
    <source>
        <strain evidence="1 2">MAVJ 401</strain>
    </source>
</reference>
<name>M6JVY4_9LEPT</name>
<accession>M6JVY4</accession>
<dbReference type="AlphaFoldDB" id="M6JVY4"/>
<evidence type="ECO:0000313" key="1">
    <source>
        <dbReference type="EMBL" id="EMN23718.1"/>
    </source>
</evidence>
<gene>
    <name evidence="1" type="ORF">LEP1GSC063_1456</name>
</gene>
<dbReference type="Proteomes" id="UP000012106">
    <property type="component" value="Unassembled WGS sequence"/>
</dbReference>